<keyword evidence="2" id="KW-1185">Reference proteome</keyword>
<organism evidence="1 2">
    <name type="scientific">Meishania litoralis</name>
    <dbReference type="NCBI Taxonomy" id="3434685"/>
    <lineage>
        <taxon>Bacteria</taxon>
        <taxon>Pseudomonadati</taxon>
        <taxon>Bacteroidota</taxon>
        <taxon>Flavobacteriia</taxon>
        <taxon>Flavobacteriales</taxon>
        <taxon>Flavobacteriaceae</taxon>
        <taxon>Meishania</taxon>
    </lineage>
</organism>
<gene>
    <name evidence="1" type="ORF">ACEZ3G_09245</name>
</gene>
<proteinExistence type="predicted"/>
<name>A0ACC7LJE0_9FLAO</name>
<protein>
    <submittedName>
        <fullName evidence="1">SusC/RagA family TonB-linked outer membrane protein</fullName>
    </submittedName>
</protein>
<evidence type="ECO:0000313" key="1">
    <source>
        <dbReference type="EMBL" id="MFH6603660.1"/>
    </source>
</evidence>
<dbReference type="EMBL" id="JBHFPV010000002">
    <property type="protein sequence ID" value="MFH6603660.1"/>
    <property type="molecule type" value="Genomic_DNA"/>
</dbReference>
<evidence type="ECO:0000313" key="2">
    <source>
        <dbReference type="Proteomes" id="UP001595191"/>
    </source>
</evidence>
<dbReference type="Proteomes" id="UP001595191">
    <property type="component" value="Unassembled WGS sequence"/>
</dbReference>
<accession>A0ACC7LJE0</accession>
<comment type="caution">
    <text evidence="1">The sequence shown here is derived from an EMBL/GenBank/DDBJ whole genome shotgun (WGS) entry which is preliminary data.</text>
</comment>
<reference evidence="1" key="1">
    <citation type="submission" date="2024-09" db="EMBL/GenBank/DDBJ databases">
        <authorList>
            <person name="Liu J."/>
        </authorList>
    </citation>
    <scope>NUCLEOTIDE SEQUENCE</scope>
    <source>
        <strain evidence="1">NBU2967</strain>
    </source>
</reference>
<sequence length="1159" mass="128276">MKFNFDKSSFLFRNGLLRNIMRTFILLFCASIFAAIPNNLLSQNSRVRIDEDTMATVDEVFDLVSEQTDYKFFYEEGLFKDFPMIHLRKGVVRANKLLSSLSLGNLEIRITSGNLVAINEKPIISNKERQTHPVSGNVVDNNGQPLPGANIVEKGTSNGTQTDFDGNFEINVADSNAIIVISYLGFVTQEVPINGQKQINVTLSEDTASLDEVVVVGYGTQKKENVTGAVSSVDFEEVISGRAQTTSSRALQGAIPGLNISFGQGRPGTGADIDIRGIASINGRTGQPLILLDNVPVNLEDVNPNDIKSISVLKDASSSAIYGGRAAFGVVLITTKKGVRNSGTNFNYSTTMSISKPTEVAKAATTAEFVRALTDFGTTTFWTGQDIPTWLGFVDEYEQNPGSYPLGYAENDGLRYPLAVGDVLGDFIDNQGLTQVHNFNFSGGGEKSNYRVSLGYSDEDGIMVTDRDSFTRYNLNGFIESEIATNLTASLNTLYRASNRLDPIGNYNQAVSFYSFTPAGNFVTETGEEIPYDTPSNIVRLRTPDERDEKTTRLTGKLQYKPINGLTLTGEYTFENSLRDTRSTDNQPLTISSQRFTPNGVGITNYSRTHLTTSRNALNLYGSYEKSLGNHNFSFLAGFNQEEFSSESFTASGQDLINPDIPFLDGTTTNPAVEDFFGEWAVQGVFGRFTYNYAEKYLLEANARYDGSSRFPKNDRFGVFPSFSAGWVVSKEGFFEPLTSVVTSLKFRGSWGDIGNQITTLPNDPDTEDFYPFLPGLPASNSQWIDPTTGNRYITVGSPALVSPSFTWERARTLNLGMDASFFNNRFTTTLEWFNRKVLDQLDGGLPAPAVLGAAPPLVNVADSENLGWEVTLGWQDTIGDDFSYYINANVSDVYKSEITSLNNDARLLNSPYVGREFGEIWGLQSDGFFTVDDFVEGTLDENLQNGTLREGLAYFQGVNPNPGDAKYVDLDGNGVIQNGSNDLDDTQDRTIIGNSRRRYRYGASGGASYKGFDFSFRLVGVGKRAMNINNRVFWPYDNQFQNIFQHQLDYWTPENTDAFYPRIYIEGQGNYPRSRATQSRYLSNGAYLTVQNITFGYSIPQSALDKTFIDNVRIFFTAENPIMIDHLPDGLHPEFENLGGGGTYPFRKQYGLGLNMTF</sequence>